<accession>A0A9W9AGQ8</accession>
<comment type="subcellular location">
    <subcellularLocation>
        <location evidence="1">Nucleus</location>
    </subcellularLocation>
</comment>
<dbReference type="PANTHER" id="PTHR15263">
    <property type="entry name" value="I-KAPPA-B-LIKE PROTEIN IKBL"/>
    <property type="match status" value="1"/>
</dbReference>
<reference evidence="7" key="1">
    <citation type="submission" date="2022-08" db="EMBL/GenBank/DDBJ databases">
        <title>A Global Phylogenomic Analysis of the Shiitake Genus Lentinula.</title>
        <authorList>
            <consortium name="DOE Joint Genome Institute"/>
            <person name="Sierra-Patev S."/>
            <person name="Min B."/>
            <person name="Naranjo-Ortiz M."/>
            <person name="Looney B."/>
            <person name="Konkel Z."/>
            <person name="Slot J.C."/>
            <person name="Sakamoto Y."/>
            <person name="Steenwyk J.L."/>
            <person name="Rokas A."/>
            <person name="Carro J."/>
            <person name="Camarero S."/>
            <person name="Ferreira P."/>
            <person name="Molpeceres G."/>
            <person name="Ruiz-Duenas F.J."/>
            <person name="Serrano A."/>
            <person name="Henrissat B."/>
            <person name="Drula E."/>
            <person name="Hughes K.W."/>
            <person name="Mata J.L."/>
            <person name="Ishikawa N.K."/>
            <person name="Vargas-Isla R."/>
            <person name="Ushijima S."/>
            <person name="Smith C.A."/>
            <person name="Ahrendt S."/>
            <person name="Andreopoulos W."/>
            <person name="He G."/>
            <person name="Labutti K."/>
            <person name="Lipzen A."/>
            <person name="Ng V."/>
            <person name="Riley R."/>
            <person name="Sandor L."/>
            <person name="Barry K."/>
            <person name="Martinez A.T."/>
            <person name="Xiao Y."/>
            <person name="Gibbons J.G."/>
            <person name="Terashima K."/>
            <person name="Grigoriev I.V."/>
            <person name="Hibbett D.S."/>
        </authorList>
    </citation>
    <scope>NUCLEOTIDE SEQUENCE</scope>
    <source>
        <strain evidence="7">JLM2183</strain>
    </source>
</reference>
<keyword evidence="3" id="KW-0677">Repeat</keyword>
<keyword evidence="8" id="KW-1185">Reference proteome</keyword>
<dbReference type="InterPro" id="IPR038753">
    <property type="entry name" value="NFKBIL1"/>
</dbReference>
<comment type="caution">
    <text evidence="7">The sequence shown here is derived from an EMBL/GenBank/DDBJ whole genome shotgun (WGS) entry which is preliminary data.</text>
</comment>
<dbReference type="GO" id="GO:0005634">
    <property type="term" value="C:nucleus"/>
    <property type="evidence" value="ECO:0007669"/>
    <property type="project" value="UniProtKB-SubCell"/>
</dbReference>
<feature type="region of interest" description="Disordered" evidence="6">
    <location>
        <begin position="14"/>
        <end position="55"/>
    </location>
</feature>
<evidence type="ECO:0000313" key="7">
    <source>
        <dbReference type="EMBL" id="KAJ4482337.1"/>
    </source>
</evidence>
<dbReference type="GO" id="GO:0043124">
    <property type="term" value="P:negative regulation of canonical NF-kappaB signal transduction"/>
    <property type="evidence" value="ECO:0007669"/>
    <property type="project" value="InterPro"/>
</dbReference>
<evidence type="ECO:0000256" key="1">
    <source>
        <dbReference type="ARBA" id="ARBA00004123"/>
    </source>
</evidence>
<dbReference type="AlphaFoldDB" id="A0A9W9AGQ8"/>
<keyword evidence="2" id="KW-0597">Phosphoprotein</keyword>
<feature type="compositionally biased region" description="Low complexity" evidence="6">
    <location>
        <begin position="14"/>
        <end position="24"/>
    </location>
</feature>
<evidence type="ECO:0000256" key="2">
    <source>
        <dbReference type="ARBA" id="ARBA00022553"/>
    </source>
</evidence>
<proteinExistence type="predicted"/>
<keyword evidence="4" id="KW-0040">ANK repeat</keyword>
<feature type="compositionally biased region" description="Basic and acidic residues" evidence="6">
    <location>
        <begin position="162"/>
        <end position="171"/>
    </location>
</feature>
<sequence length="324" mass="36445">MNSVLFANYEFNSSSLSSPSKVRSGQGDWTLNSSGSFTNNIPSTPSKGNGGTNDKSLLDSSLCANGSSFLSHPHSGPILGYDNVNTSNAWIPPSLNSPNFSRPLHKSNLGYLAFPTTGSPLASTSTSEETQISHPSPLLEEQNVKSHSPPANPLQEKHRARQEREEAERIRGEEDWVRSGGILRDSEGKRDFARTEKVREEIRLREWEKEVQERWDAYERRWSELQVKERRGDSEISFDDIPWPVHVVELADLTRGNVEAFLMDGLKVRGCIVTKKERVRTSFLRWHPDKMTALVSKVTEDDRKNVEDGISAVVRCLQAMNSKH</sequence>
<evidence type="ECO:0000256" key="6">
    <source>
        <dbReference type="SAM" id="MobiDB-lite"/>
    </source>
</evidence>
<dbReference type="Proteomes" id="UP001150266">
    <property type="component" value="Unassembled WGS sequence"/>
</dbReference>
<feature type="compositionally biased region" description="Polar residues" evidence="6">
    <location>
        <begin position="27"/>
        <end position="55"/>
    </location>
</feature>
<evidence type="ECO:0000256" key="4">
    <source>
        <dbReference type="ARBA" id="ARBA00023043"/>
    </source>
</evidence>
<keyword evidence="5" id="KW-0539">Nucleus</keyword>
<gene>
    <name evidence="7" type="ORF">J3R30DRAFT_3285612</name>
</gene>
<evidence type="ECO:0000313" key="8">
    <source>
        <dbReference type="Proteomes" id="UP001150266"/>
    </source>
</evidence>
<feature type="region of interest" description="Disordered" evidence="6">
    <location>
        <begin position="120"/>
        <end position="171"/>
    </location>
</feature>
<feature type="compositionally biased region" description="Polar residues" evidence="6">
    <location>
        <begin position="120"/>
        <end position="134"/>
    </location>
</feature>
<dbReference type="PANTHER" id="PTHR15263:SF1">
    <property type="entry name" value="NF-KAPPA-B INHIBITOR-LIKE PROTEIN 1"/>
    <property type="match status" value="1"/>
</dbReference>
<evidence type="ECO:0000256" key="5">
    <source>
        <dbReference type="ARBA" id="ARBA00023242"/>
    </source>
</evidence>
<name>A0A9W9AGQ8_9AGAR</name>
<dbReference type="OrthoDB" id="3241983at2759"/>
<dbReference type="EMBL" id="JAOTPV010000005">
    <property type="protein sequence ID" value="KAJ4482337.1"/>
    <property type="molecule type" value="Genomic_DNA"/>
</dbReference>
<organism evidence="7 8">
    <name type="scientific">Lentinula aciculospora</name>
    <dbReference type="NCBI Taxonomy" id="153920"/>
    <lineage>
        <taxon>Eukaryota</taxon>
        <taxon>Fungi</taxon>
        <taxon>Dikarya</taxon>
        <taxon>Basidiomycota</taxon>
        <taxon>Agaricomycotina</taxon>
        <taxon>Agaricomycetes</taxon>
        <taxon>Agaricomycetidae</taxon>
        <taxon>Agaricales</taxon>
        <taxon>Marasmiineae</taxon>
        <taxon>Omphalotaceae</taxon>
        <taxon>Lentinula</taxon>
    </lineage>
</organism>
<protein>
    <submittedName>
        <fullName evidence="7">Uncharacterized protein</fullName>
    </submittedName>
</protein>
<evidence type="ECO:0000256" key="3">
    <source>
        <dbReference type="ARBA" id="ARBA00022737"/>
    </source>
</evidence>